<dbReference type="PANTHER" id="PTHR48073:SF2">
    <property type="entry name" value="O-SUCCINYLBENZOATE SYNTHASE"/>
    <property type="match status" value="1"/>
</dbReference>
<evidence type="ECO:0000313" key="5">
    <source>
        <dbReference type="EMBL" id="MYD88892.1"/>
    </source>
</evidence>
<dbReference type="SUPFAM" id="SSF54826">
    <property type="entry name" value="Enolase N-terminal domain-like"/>
    <property type="match status" value="1"/>
</dbReference>
<dbReference type="Gene3D" id="3.30.390.10">
    <property type="entry name" value="Enolase-like, N-terminal domain"/>
    <property type="match status" value="1"/>
</dbReference>
<dbReference type="InterPro" id="IPR013342">
    <property type="entry name" value="Mandelate_racemase_C"/>
</dbReference>
<feature type="domain" description="Mandelate racemase/muconate lactonizing enzyme C-terminal" evidence="4">
    <location>
        <begin position="142"/>
        <end position="238"/>
    </location>
</feature>
<dbReference type="SUPFAM" id="SSF51604">
    <property type="entry name" value="Enolase C-terminal domain-like"/>
    <property type="match status" value="1"/>
</dbReference>
<accession>A0A6B1DQ90</accession>
<dbReference type="InterPro" id="IPR029065">
    <property type="entry name" value="Enolase_C-like"/>
</dbReference>
<dbReference type="SFLD" id="SFLDG00180">
    <property type="entry name" value="muconate_cycloisomerase"/>
    <property type="match status" value="1"/>
</dbReference>
<dbReference type="InterPro" id="IPR013341">
    <property type="entry name" value="Mandelate_racemase_N_dom"/>
</dbReference>
<evidence type="ECO:0000256" key="1">
    <source>
        <dbReference type="ARBA" id="ARBA00008031"/>
    </source>
</evidence>
<evidence type="ECO:0000256" key="3">
    <source>
        <dbReference type="ARBA" id="ARBA00023235"/>
    </source>
</evidence>
<dbReference type="AlphaFoldDB" id="A0A6B1DQ90"/>
<dbReference type="Pfam" id="PF13378">
    <property type="entry name" value="MR_MLE_C"/>
    <property type="match status" value="1"/>
</dbReference>
<organism evidence="5">
    <name type="scientific">Caldilineaceae bacterium SB0662_bin_9</name>
    <dbReference type="NCBI Taxonomy" id="2605258"/>
    <lineage>
        <taxon>Bacteria</taxon>
        <taxon>Bacillati</taxon>
        <taxon>Chloroflexota</taxon>
        <taxon>Caldilineae</taxon>
        <taxon>Caldilineales</taxon>
        <taxon>Caldilineaceae</taxon>
    </lineage>
</organism>
<reference evidence="5" key="1">
    <citation type="submission" date="2019-09" db="EMBL/GenBank/DDBJ databases">
        <title>Characterisation of the sponge microbiome using genome-centric metagenomics.</title>
        <authorList>
            <person name="Engelberts J.P."/>
            <person name="Robbins S.J."/>
            <person name="De Goeij J.M."/>
            <person name="Aranda M."/>
            <person name="Bell S.C."/>
            <person name="Webster N.S."/>
        </authorList>
    </citation>
    <scope>NUCLEOTIDE SEQUENCE</scope>
    <source>
        <strain evidence="5">SB0662_bin_9</strain>
    </source>
</reference>
<comment type="similarity">
    <text evidence="1">Belongs to the mandelate racemase/muconate lactonizing enzyme family.</text>
</comment>
<dbReference type="Gene3D" id="3.20.20.120">
    <property type="entry name" value="Enolase-like C-terminal domain"/>
    <property type="match status" value="1"/>
</dbReference>
<dbReference type="Pfam" id="PF02746">
    <property type="entry name" value="MR_MLE_N"/>
    <property type="match status" value="1"/>
</dbReference>
<dbReference type="SMART" id="SM00922">
    <property type="entry name" value="MR_MLE"/>
    <property type="match status" value="1"/>
</dbReference>
<dbReference type="InterPro" id="IPR036849">
    <property type="entry name" value="Enolase-like_C_sf"/>
</dbReference>
<proteinExistence type="inferred from homology"/>
<dbReference type="GO" id="GO:0016854">
    <property type="term" value="F:racemase and epimerase activity"/>
    <property type="evidence" value="ECO:0007669"/>
    <property type="project" value="UniProtKB-ARBA"/>
</dbReference>
<sequence length="361" mass="38617">MKITNLNAVVVSLPRTDTLVTSYSQATGATTVVVTLDTDEGLVGIGQTAVAPLSYGETAEGIRANILTHLAPAVIGECPLDIERLVKKMEHVLPDHWSSHAGVEIALWDLKGKALGVPIYQLLGGKVREGVDLMGFVHHGEPAAMAAEATATLDHTPFPVLKMKIGLDPDDDVRRYAAVAAAVAGRSVIQVDGNAGYTLDQAVPALARMEACGSLGIVEQPVARWADMAVLARRLNTPLMADEAIYPPPDALEVVRMKAATVALMKITKHGGILNVWKIASIFEAAGFDLSIAIYYDVIAVAAAHLAAAVSCTRWPSPYTYLNDTILAEPYEPEGLLLRVPEKPGLGVELDMDKVERYRVQ</sequence>
<keyword evidence="3" id="KW-0413">Isomerase</keyword>
<gene>
    <name evidence="5" type="ORF">F4Y08_00935</name>
</gene>
<evidence type="ECO:0000256" key="2">
    <source>
        <dbReference type="ARBA" id="ARBA00022723"/>
    </source>
</evidence>
<dbReference type="GO" id="GO:0046872">
    <property type="term" value="F:metal ion binding"/>
    <property type="evidence" value="ECO:0007669"/>
    <property type="project" value="UniProtKB-KW"/>
</dbReference>
<keyword evidence="2" id="KW-0479">Metal-binding</keyword>
<name>A0A6B1DQ90_9CHLR</name>
<dbReference type="PANTHER" id="PTHR48073">
    <property type="entry name" value="O-SUCCINYLBENZOATE SYNTHASE-RELATED"/>
    <property type="match status" value="1"/>
</dbReference>
<dbReference type="SFLD" id="SFLDS00001">
    <property type="entry name" value="Enolase"/>
    <property type="match status" value="1"/>
</dbReference>
<evidence type="ECO:0000259" key="4">
    <source>
        <dbReference type="SMART" id="SM00922"/>
    </source>
</evidence>
<dbReference type="EMBL" id="VXPY01000009">
    <property type="protein sequence ID" value="MYD88892.1"/>
    <property type="molecule type" value="Genomic_DNA"/>
</dbReference>
<protein>
    <recommendedName>
        <fullName evidence="4">Mandelate racemase/muconate lactonizing enzyme C-terminal domain-containing protein</fullName>
    </recommendedName>
</protein>
<comment type="caution">
    <text evidence="5">The sequence shown here is derived from an EMBL/GenBank/DDBJ whole genome shotgun (WGS) entry which is preliminary data.</text>
</comment>
<dbReference type="InterPro" id="IPR029017">
    <property type="entry name" value="Enolase-like_N"/>
</dbReference>